<comment type="caution">
    <text evidence="1">The sequence shown here is derived from an EMBL/GenBank/DDBJ whole genome shotgun (WGS) entry which is preliminary data.</text>
</comment>
<dbReference type="Proteomes" id="UP000281594">
    <property type="component" value="Unassembled WGS sequence"/>
</dbReference>
<accession>A0A3L8R8T5</accession>
<evidence type="ECO:0000313" key="1">
    <source>
        <dbReference type="EMBL" id="RLV76195.1"/>
    </source>
</evidence>
<proteinExistence type="predicted"/>
<sequence length="53" mass="5588">MGLSPDTGLPLVWCGVVWCGSVRPLSSHKNGAYELSVFSGHRYTGLQALAPDG</sequence>
<gene>
    <name evidence="1" type="ORF">D3C57_143255</name>
</gene>
<dbReference type="AlphaFoldDB" id="A0A3L8R8T5"/>
<organism evidence="1 2">
    <name type="scientific">Streptomyces rapamycinicus (strain ATCC 29253 / DSM 41530 / NRRL 5491 / AYB-994)</name>
    <name type="common">Streptomyces hygroscopicus (strain ATCC 29253)</name>
    <dbReference type="NCBI Taxonomy" id="1343740"/>
    <lineage>
        <taxon>Bacteria</taxon>
        <taxon>Bacillati</taxon>
        <taxon>Actinomycetota</taxon>
        <taxon>Actinomycetes</taxon>
        <taxon>Kitasatosporales</taxon>
        <taxon>Streptomycetaceae</taxon>
        <taxon>Streptomyces</taxon>
        <taxon>Streptomyces violaceusniger group</taxon>
    </lineage>
</organism>
<evidence type="ECO:0000313" key="2">
    <source>
        <dbReference type="Proteomes" id="UP000281594"/>
    </source>
</evidence>
<protein>
    <submittedName>
        <fullName evidence="1">Uncharacterized protein</fullName>
    </submittedName>
</protein>
<dbReference type="EMBL" id="QYCY01000002">
    <property type="protein sequence ID" value="RLV76195.1"/>
    <property type="molecule type" value="Genomic_DNA"/>
</dbReference>
<name>A0A3L8R8T5_STRRN</name>
<reference evidence="1 2" key="1">
    <citation type="journal article" date="2018" name="J. Biol. Chem.">
        <title>Discovery of the actinoplanic acid pathway in Streptomyces rapamycinicus reveals a genetically conserved synergism with rapamycin.</title>
        <authorList>
            <person name="Mrak P."/>
            <person name="Krastel P."/>
            <person name="Pivk Lukancic P."/>
            <person name="Tao J."/>
            <person name="Pistorius D."/>
            <person name="Moore C.M."/>
        </authorList>
    </citation>
    <scope>NUCLEOTIDE SEQUENCE [LARGE SCALE GENOMIC DNA]</scope>
    <source>
        <strain evidence="1 2">NRRL 5491</strain>
    </source>
</reference>